<reference evidence="1 2" key="1">
    <citation type="journal article" date="2012" name="J. Bacteriol.">
        <title>De Novo Genome Project of Cupriavidus basilensis OR16.</title>
        <authorList>
            <person name="Cserhati M."/>
            <person name="Kriszt B."/>
            <person name="Szoboszlay S."/>
            <person name="Toth A."/>
            <person name="Szabo I."/>
            <person name="Tancsics A."/>
            <person name="Nagy I."/>
            <person name="Horvath B."/>
            <person name="Nagy I."/>
            <person name="Kukolya J."/>
        </authorList>
    </citation>
    <scope>NUCLEOTIDE SEQUENCE [LARGE SCALE GENOMIC DNA]</scope>
    <source>
        <strain evidence="1 2">OR16</strain>
    </source>
</reference>
<dbReference type="AlphaFoldDB" id="H1SI80"/>
<dbReference type="Proteomes" id="UP000005808">
    <property type="component" value="Unassembled WGS sequence"/>
</dbReference>
<name>H1SI80_9BURK</name>
<dbReference type="PATRIC" id="fig|1127483.3.peg.8137"/>
<organism evidence="1 2">
    <name type="scientific">Cupriavidus basilensis OR16</name>
    <dbReference type="NCBI Taxonomy" id="1127483"/>
    <lineage>
        <taxon>Bacteria</taxon>
        <taxon>Pseudomonadati</taxon>
        <taxon>Pseudomonadota</taxon>
        <taxon>Betaproteobacteria</taxon>
        <taxon>Burkholderiales</taxon>
        <taxon>Burkholderiaceae</taxon>
        <taxon>Cupriavidus</taxon>
    </lineage>
</organism>
<evidence type="ECO:0000313" key="2">
    <source>
        <dbReference type="Proteomes" id="UP000005808"/>
    </source>
</evidence>
<sequence>MRETGWRPDCRVRHGEIIVPANRACRGWIRAHMTRIKEVVRSGKLRCAMQSDFQIIALQGLAHDAQPAQ</sequence>
<protein>
    <submittedName>
        <fullName evidence="1">Uncharacterized protein</fullName>
    </submittedName>
</protein>
<proteinExistence type="predicted"/>
<accession>H1SI80</accession>
<dbReference type="EMBL" id="AHJE01000192">
    <property type="protein sequence ID" value="EHP37781.1"/>
    <property type="molecule type" value="Genomic_DNA"/>
</dbReference>
<evidence type="ECO:0000313" key="1">
    <source>
        <dbReference type="EMBL" id="EHP37781.1"/>
    </source>
</evidence>
<comment type="caution">
    <text evidence="1">The sequence shown here is derived from an EMBL/GenBank/DDBJ whole genome shotgun (WGS) entry which is preliminary data.</text>
</comment>
<gene>
    <name evidence="1" type="ORF">OR16_40974</name>
</gene>